<dbReference type="InterPro" id="IPR000522">
    <property type="entry name" value="ABC_transptr_permease_BtuC"/>
</dbReference>
<dbReference type="PANTHER" id="PTHR30472">
    <property type="entry name" value="FERRIC ENTEROBACTIN TRANSPORT SYSTEM PERMEASE PROTEIN"/>
    <property type="match status" value="1"/>
</dbReference>
<gene>
    <name evidence="9" type="ORF">H9Q80_09690</name>
</gene>
<feature type="transmembrane region" description="Helical" evidence="8">
    <location>
        <begin position="314"/>
        <end position="331"/>
    </location>
</feature>
<dbReference type="GO" id="GO:0005886">
    <property type="term" value="C:plasma membrane"/>
    <property type="evidence" value="ECO:0007669"/>
    <property type="project" value="UniProtKB-SubCell"/>
</dbReference>
<dbReference type="GO" id="GO:0033214">
    <property type="term" value="P:siderophore-iron import into cell"/>
    <property type="evidence" value="ECO:0007669"/>
    <property type="project" value="TreeGrafter"/>
</dbReference>
<accession>A0A7G9GTP5</accession>
<feature type="transmembrane region" description="Helical" evidence="8">
    <location>
        <begin position="7"/>
        <end position="29"/>
    </location>
</feature>
<sequence>MKKKIKYTWIILSVILLITIVLSLGWGSYQIAFSDIWKILVGQGTKMQNIAVFTLRLPRIITAMLVATALSIAGALLQGITKNDLADAGIIGINAGASLAAVLFIFSQGSLYYQAMGNASIMILPIIALLGAFLSAGLIYFISSSRDIHPQRLLLTGIGVNIAINACIMFLTFQGSTQDYNRVLVWTSGSLWGSGWIYALSILPIVIIVTGLVMYHHKTLDILQLKDELAISLGVSVEKERKRFLCYAIILAGGATAVAGNISFLGLLGPHIAKSMVGTKHKHYLPVSILISMIIIVVADSVSRNLFSPIEIPAGITISLIGVPYFIYLMLKEKSL</sequence>
<evidence type="ECO:0000256" key="3">
    <source>
        <dbReference type="ARBA" id="ARBA00022448"/>
    </source>
</evidence>
<keyword evidence="4" id="KW-1003">Cell membrane</keyword>
<evidence type="ECO:0000256" key="8">
    <source>
        <dbReference type="SAM" id="Phobius"/>
    </source>
</evidence>
<proteinExistence type="inferred from homology"/>
<dbReference type="Proteomes" id="UP000515856">
    <property type="component" value="Chromosome"/>
</dbReference>
<keyword evidence="5 8" id="KW-0812">Transmembrane</keyword>
<comment type="subcellular location">
    <subcellularLocation>
        <location evidence="1">Cell membrane</location>
        <topology evidence="1">Multi-pass membrane protein</topology>
    </subcellularLocation>
</comment>
<keyword evidence="7 8" id="KW-0472">Membrane</keyword>
<dbReference type="PANTHER" id="PTHR30472:SF64">
    <property type="entry name" value="IRON(3+)-HYDROXAMATE IMPORT SYSTEM PERMEASE PROTEIN FHUG"/>
    <property type="match status" value="1"/>
</dbReference>
<evidence type="ECO:0000313" key="10">
    <source>
        <dbReference type="Proteomes" id="UP000515856"/>
    </source>
</evidence>
<evidence type="ECO:0000256" key="4">
    <source>
        <dbReference type="ARBA" id="ARBA00022475"/>
    </source>
</evidence>
<dbReference type="RefSeq" id="WP_117454861.1">
    <property type="nucleotide sequence ID" value="NZ_CP060636.1"/>
</dbReference>
<name>A0A7G9GTP5_9FIRM</name>
<feature type="transmembrane region" description="Helical" evidence="8">
    <location>
        <begin position="153"/>
        <end position="175"/>
    </location>
</feature>
<dbReference type="FunFam" id="1.10.3470.10:FF:000001">
    <property type="entry name" value="Vitamin B12 ABC transporter permease BtuC"/>
    <property type="match status" value="1"/>
</dbReference>
<dbReference type="SUPFAM" id="SSF81345">
    <property type="entry name" value="ABC transporter involved in vitamin B12 uptake, BtuC"/>
    <property type="match status" value="1"/>
</dbReference>
<dbReference type="EMBL" id="CP060636">
    <property type="protein sequence ID" value="QNM14177.1"/>
    <property type="molecule type" value="Genomic_DNA"/>
</dbReference>
<dbReference type="AlphaFoldDB" id="A0A7G9GTP5"/>
<feature type="transmembrane region" description="Helical" evidence="8">
    <location>
        <begin position="89"/>
        <end position="113"/>
    </location>
</feature>
<evidence type="ECO:0000313" key="9">
    <source>
        <dbReference type="EMBL" id="QNM14177.1"/>
    </source>
</evidence>
<organism evidence="9 10">
    <name type="scientific">[Eubacterium] hominis</name>
    <dbReference type="NCBI Taxonomy" id="2764325"/>
    <lineage>
        <taxon>Bacteria</taxon>
        <taxon>Bacillati</taxon>
        <taxon>Bacillota</taxon>
        <taxon>Erysipelotrichia</taxon>
        <taxon>Erysipelotrichales</taxon>
        <taxon>Erysipelotrichaceae</taxon>
        <taxon>Amedibacillus</taxon>
    </lineage>
</organism>
<reference evidence="9 10" key="1">
    <citation type="submission" date="2020-08" db="EMBL/GenBank/DDBJ databases">
        <authorList>
            <person name="Liu C."/>
            <person name="Sun Q."/>
        </authorList>
    </citation>
    <scope>NUCLEOTIDE SEQUENCE [LARGE SCALE GENOMIC DNA]</scope>
    <source>
        <strain evidence="9 10">NSJ-61</strain>
    </source>
</reference>
<keyword evidence="6 8" id="KW-1133">Transmembrane helix</keyword>
<keyword evidence="10" id="KW-1185">Reference proteome</keyword>
<dbReference type="CDD" id="cd06550">
    <property type="entry name" value="TM_ABC_iron-siderophores_like"/>
    <property type="match status" value="1"/>
</dbReference>
<dbReference type="Gene3D" id="1.10.3470.10">
    <property type="entry name" value="ABC transporter involved in vitamin B12 uptake, BtuC"/>
    <property type="match status" value="1"/>
</dbReference>
<dbReference type="InterPro" id="IPR037294">
    <property type="entry name" value="ABC_BtuC-like"/>
</dbReference>
<dbReference type="GO" id="GO:0022857">
    <property type="term" value="F:transmembrane transporter activity"/>
    <property type="evidence" value="ECO:0007669"/>
    <property type="project" value="InterPro"/>
</dbReference>
<evidence type="ECO:0000256" key="7">
    <source>
        <dbReference type="ARBA" id="ARBA00023136"/>
    </source>
</evidence>
<comment type="similarity">
    <text evidence="2">Belongs to the binding-protein-dependent transport system permease family. FecCD subfamily.</text>
</comment>
<feature type="transmembrane region" description="Helical" evidence="8">
    <location>
        <begin position="284"/>
        <end position="302"/>
    </location>
</feature>
<evidence type="ECO:0000256" key="1">
    <source>
        <dbReference type="ARBA" id="ARBA00004651"/>
    </source>
</evidence>
<evidence type="ECO:0000256" key="5">
    <source>
        <dbReference type="ARBA" id="ARBA00022692"/>
    </source>
</evidence>
<feature type="transmembrane region" description="Helical" evidence="8">
    <location>
        <begin position="195"/>
        <end position="215"/>
    </location>
</feature>
<protein>
    <submittedName>
        <fullName evidence="9">Iron ABC transporter permease</fullName>
    </submittedName>
</protein>
<dbReference type="KEGG" id="ehn:H9Q80_09690"/>
<evidence type="ECO:0000256" key="6">
    <source>
        <dbReference type="ARBA" id="ARBA00022989"/>
    </source>
</evidence>
<feature type="transmembrane region" description="Helical" evidence="8">
    <location>
        <begin position="57"/>
        <end position="77"/>
    </location>
</feature>
<dbReference type="Pfam" id="PF01032">
    <property type="entry name" value="FecCD"/>
    <property type="match status" value="1"/>
</dbReference>
<feature type="transmembrane region" description="Helical" evidence="8">
    <location>
        <begin position="244"/>
        <end position="264"/>
    </location>
</feature>
<keyword evidence="3" id="KW-0813">Transport</keyword>
<evidence type="ECO:0000256" key="2">
    <source>
        <dbReference type="ARBA" id="ARBA00007935"/>
    </source>
</evidence>
<feature type="transmembrane region" description="Helical" evidence="8">
    <location>
        <begin position="119"/>
        <end position="141"/>
    </location>
</feature>